<dbReference type="Pfam" id="PF06429">
    <property type="entry name" value="Flg_bbr_C"/>
    <property type="match status" value="1"/>
</dbReference>
<keyword evidence="5" id="KW-0969">Cilium</keyword>
<name>A0A1M5TMB7_9BRAD</name>
<feature type="domain" description="Flagellar basal body rod protein N-terminal" evidence="3">
    <location>
        <begin position="7"/>
        <end position="29"/>
    </location>
</feature>
<organism evidence="5 6">
    <name type="scientific">Bradyrhizobium erythrophlei</name>
    <dbReference type="NCBI Taxonomy" id="1437360"/>
    <lineage>
        <taxon>Bacteria</taxon>
        <taxon>Pseudomonadati</taxon>
        <taxon>Pseudomonadota</taxon>
        <taxon>Alphaproteobacteria</taxon>
        <taxon>Hyphomicrobiales</taxon>
        <taxon>Nitrobacteraceae</taxon>
        <taxon>Bradyrhizobium</taxon>
    </lineage>
</organism>
<evidence type="ECO:0000259" key="4">
    <source>
        <dbReference type="Pfam" id="PF06429"/>
    </source>
</evidence>
<evidence type="ECO:0000256" key="2">
    <source>
        <dbReference type="ARBA" id="ARBA00009677"/>
    </source>
</evidence>
<dbReference type="Pfam" id="PF00460">
    <property type="entry name" value="Flg_bb_rod"/>
    <property type="match status" value="1"/>
</dbReference>
<dbReference type="RefSeq" id="WP_079603770.1">
    <property type="nucleotide sequence ID" value="NZ_LT670817.1"/>
</dbReference>
<protein>
    <submittedName>
        <fullName evidence="5">Flagellar basal-body rod protein FlgC</fullName>
    </submittedName>
</protein>
<gene>
    <name evidence="5" type="ORF">SAMN05443248_5078</name>
</gene>
<evidence type="ECO:0000313" key="6">
    <source>
        <dbReference type="Proteomes" id="UP000189796"/>
    </source>
</evidence>
<dbReference type="AlphaFoldDB" id="A0A1M5TMB7"/>
<comment type="similarity">
    <text evidence="2">Belongs to the flagella basal body rod proteins family.</text>
</comment>
<evidence type="ECO:0000259" key="3">
    <source>
        <dbReference type="Pfam" id="PF00460"/>
    </source>
</evidence>
<keyword evidence="5" id="KW-0966">Cell projection</keyword>
<sequence length="136" mass="13610">MSSISTIALSGMNAAARRLEVSASNVANVMSTGALPNADGTVPAGAPRAYAPLELLQTASAGGGTQTTVTTTTPSTTAVSDPQAPFANQNGLVAAPNVDLSQEVVGQIIASYSFAANATVMKADDRMTKALLNITA</sequence>
<keyword evidence="5" id="KW-0282">Flagellum</keyword>
<dbReference type="InterPro" id="IPR001444">
    <property type="entry name" value="Flag_bb_rod_N"/>
</dbReference>
<evidence type="ECO:0000313" key="5">
    <source>
        <dbReference type="EMBL" id="SHH51811.1"/>
    </source>
</evidence>
<evidence type="ECO:0000256" key="1">
    <source>
        <dbReference type="ARBA" id="ARBA00004117"/>
    </source>
</evidence>
<proteinExistence type="inferred from homology"/>
<comment type="subcellular location">
    <subcellularLocation>
        <location evidence="1">Bacterial flagellum basal body</location>
    </subcellularLocation>
</comment>
<accession>A0A1M5TMB7</accession>
<dbReference type="InterPro" id="IPR010930">
    <property type="entry name" value="Flg_bb/hook_C_dom"/>
</dbReference>
<dbReference type="Proteomes" id="UP000189796">
    <property type="component" value="Chromosome I"/>
</dbReference>
<dbReference type="OrthoDB" id="7304634at2"/>
<reference evidence="5 6" key="1">
    <citation type="submission" date="2016-11" db="EMBL/GenBank/DDBJ databases">
        <authorList>
            <person name="Jaros S."/>
            <person name="Januszkiewicz K."/>
            <person name="Wedrychowicz H."/>
        </authorList>
    </citation>
    <scope>NUCLEOTIDE SEQUENCE [LARGE SCALE GENOMIC DNA]</scope>
    <source>
        <strain evidence="5 6">GAS138</strain>
    </source>
</reference>
<dbReference type="EMBL" id="LT670817">
    <property type="protein sequence ID" value="SHH51811.1"/>
    <property type="molecule type" value="Genomic_DNA"/>
</dbReference>
<feature type="domain" description="Flagellar basal-body/hook protein C-terminal" evidence="4">
    <location>
        <begin position="90"/>
        <end position="134"/>
    </location>
</feature>
<dbReference type="GO" id="GO:0009425">
    <property type="term" value="C:bacterial-type flagellum basal body"/>
    <property type="evidence" value="ECO:0007669"/>
    <property type="project" value="UniProtKB-SubCell"/>
</dbReference>